<reference evidence="1 2" key="1">
    <citation type="submission" date="2023-05" db="EMBL/GenBank/DDBJ databases">
        <title>Sedimentitalea sp. nov. JM2-8.</title>
        <authorList>
            <person name="Huang J."/>
        </authorList>
    </citation>
    <scope>NUCLEOTIDE SEQUENCE [LARGE SCALE GENOMIC DNA]</scope>
    <source>
        <strain evidence="1 2">JM2-8</strain>
    </source>
</reference>
<dbReference type="Proteomes" id="UP001227126">
    <property type="component" value="Unassembled WGS sequence"/>
</dbReference>
<accession>A0ABT7FKK1</accession>
<name>A0ABT7FKK1_9RHOB</name>
<protein>
    <recommendedName>
        <fullName evidence="3">DUF4365 domain-containing protein</fullName>
    </recommendedName>
</protein>
<sequence length="160" mass="17912">MRMFDVPAMQNNLRGLWVEAMIAELLGPGWKYTGGDWAGWDLQHDGGTRLEVKQSAKEQSWGTAKSPPRFDIKAGLGHYPDGINYVSNQTGERLAHFYIFAWHDGTDQRDVGQWQFFLVASSDLPKGNKSIGLNGLRRLAEPVSASELRDTFSMELSGPR</sequence>
<dbReference type="EMBL" id="JASNJE010000046">
    <property type="protein sequence ID" value="MDK3075677.1"/>
    <property type="molecule type" value="Genomic_DNA"/>
</dbReference>
<proteinExistence type="predicted"/>
<evidence type="ECO:0000313" key="1">
    <source>
        <dbReference type="EMBL" id="MDK3075677.1"/>
    </source>
</evidence>
<comment type="caution">
    <text evidence="1">The sequence shown here is derived from an EMBL/GenBank/DDBJ whole genome shotgun (WGS) entry which is preliminary data.</text>
</comment>
<dbReference type="RefSeq" id="WP_284487597.1">
    <property type="nucleotide sequence ID" value="NZ_JASNJE010000046.1"/>
</dbReference>
<organism evidence="1 2">
    <name type="scientific">Sedimentitalea xiamensis</name>
    <dbReference type="NCBI Taxonomy" id="3050037"/>
    <lineage>
        <taxon>Bacteria</taxon>
        <taxon>Pseudomonadati</taxon>
        <taxon>Pseudomonadota</taxon>
        <taxon>Alphaproteobacteria</taxon>
        <taxon>Rhodobacterales</taxon>
        <taxon>Paracoccaceae</taxon>
        <taxon>Sedimentitalea</taxon>
    </lineage>
</organism>
<evidence type="ECO:0008006" key="3">
    <source>
        <dbReference type="Google" id="ProtNLM"/>
    </source>
</evidence>
<evidence type="ECO:0000313" key="2">
    <source>
        <dbReference type="Proteomes" id="UP001227126"/>
    </source>
</evidence>
<keyword evidence="2" id="KW-1185">Reference proteome</keyword>
<gene>
    <name evidence="1" type="ORF">QO034_21655</name>
</gene>